<dbReference type="PANTHER" id="PTHR46438:SF2">
    <property type="entry name" value="ALPHA_BETA-HYDROLASES SUPERFAMILY PROTEIN"/>
    <property type="match status" value="1"/>
</dbReference>
<protein>
    <recommendedName>
        <fullName evidence="2">AB hydrolase-1 domain-containing protein</fullName>
    </recommendedName>
</protein>
<organism evidence="3 4">
    <name type="scientific">Coccomyxa subellipsoidea</name>
    <dbReference type="NCBI Taxonomy" id="248742"/>
    <lineage>
        <taxon>Eukaryota</taxon>
        <taxon>Viridiplantae</taxon>
        <taxon>Chlorophyta</taxon>
        <taxon>core chlorophytes</taxon>
        <taxon>Trebouxiophyceae</taxon>
        <taxon>Trebouxiophyceae incertae sedis</taxon>
        <taxon>Coccomyxaceae</taxon>
        <taxon>Coccomyxa</taxon>
    </lineage>
</organism>
<dbReference type="Proteomes" id="UP001491310">
    <property type="component" value="Unassembled WGS sequence"/>
</dbReference>
<evidence type="ECO:0000313" key="4">
    <source>
        <dbReference type="Proteomes" id="UP001491310"/>
    </source>
</evidence>
<dbReference type="SUPFAM" id="SSF53474">
    <property type="entry name" value="alpha/beta-Hydrolases"/>
    <property type="match status" value="1"/>
</dbReference>
<proteinExistence type="predicted"/>
<dbReference type="InterPro" id="IPR000073">
    <property type="entry name" value="AB_hydrolase_1"/>
</dbReference>
<dbReference type="Pfam" id="PF00561">
    <property type="entry name" value="Abhydrolase_1"/>
    <property type="match status" value="1"/>
</dbReference>
<dbReference type="InterPro" id="IPR029058">
    <property type="entry name" value="AB_hydrolase_fold"/>
</dbReference>
<dbReference type="PANTHER" id="PTHR46438">
    <property type="entry name" value="ALPHA/BETA-HYDROLASES SUPERFAMILY PROTEIN"/>
    <property type="match status" value="1"/>
</dbReference>
<sequence length="572" mass="62056">MLQAGQSGDAFHGYAADVCDSRQVEDALKQAGTIDVLVCCAGAASPGYFVKQDMDDFESTMQLNYFGTLRVIKAALPSMVERRQGEIVLVSSAAAVVGVAGYTSYAPTKAAVRSLADTLRNELLSSGVRVMVAYPPDTDTPGYAKENLSKPPVCHDISRAAGDVLFTPEQVAQCMLKGMERGAYHLPSPDFGQNLMIAASAGLSPHMFPAILEFLLSPWVEAGSELDANGVQRLPLRREGWNYWSFENKKVHYIQSGTSGTPVLFLHGFGASAYHWRYNLPILAQKHRVFAMDLLGMGWSDKPTGEDIYQVWPRQIAAFIKEVVGGEPVVLVGNSLGGYNCLKASVTSPDLVRGVVLLNSAGRFEEVKAEVEAQVEAALPDSEASDNLKEALREVASVEADRSMSEERAGSNGRASVSKPPAEEQPTLVASLMDQVKTMALRGSIYASFFLAKQPKRIRQVLEQVYISQQNVDEELVNSIVWPAQSGNAAESFYQIISGKGTPVNVLLSKLDKPLLLLWGADDPWIGPGSAARIQGLYPRAQKVLLSGVGHCPQDDAPERVNAELLRWLEVL</sequence>
<feature type="compositionally biased region" description="Basic and acidic residues" evidence="1">
    <location>
        <begin position="399"/>
        <end position="409"/>
    </location>
</feature>
<dbReference type="Pfam" id="PF00106">
    <property type="entry name" value="adh_short"/>
    <property type="match status" value="1"/>
</dbReference>
<evidence type="ECO:0000256" key="1">
    <source>
        <dbReference type="SAM" id="MobiDB-lite"/>
    </source>
</evidence>
<dbReference type="EMBL" id="JALJOT010000005">
    <property type="protein sequence ID" value="KAK9915016.1"/>
    <property type="molecule type" value="Genomic_DNA"/>
</dbReference>
<accession>A0ABR2YTN5</accession>
<dbReference type="Gene3D" id="3.40.50.720">
    <property type="entry name" value="NAD(P)-binding Rossmann-like Domain"/>
    <property type="match status" value="1"/>
</dbReference>
<reference evidence="3 4" key="1">
    <citation type="journal article" date="2024" name="Nat. Commun.">
        <title>Phylogenomics reveals the evolutionary origins of lichenization in chlorophyte algae.</title>
        <authorList>
            <person name="Puginier C."/>
            <person name="Libourel C."/>
            <person name="Otte J."/>
            <person name="Skaloud P."/>
            <person name="Haon M."/>
            <person name="Grisel S."/>
            <person name="Petersen M."/>
            <person name="Berrin J.G."/>
            <person name="Delaux P.M."/>
            <person name="Dal Grande F."/>
            <person name="Keller J."/>
        </authorList>
    </citation>
    <scope>NUCLEOTIDE SEQUENCE [LARGE SCALE GENOMIC DNA]</scope>
    <source>
        <strain evidence="3 4">SAG 216-7</strain>
    </source>
</reference>
<dbReference type="InterPro" id="IPR002347">
    <property type="entry name" value="SDR_fam"/>
</dbReference>
<keyword evidence="4" id="KW-1185">Reference proteome</keyword>
<dbReference type="SUPFAM" id="SSF51735">
    <property type="entry name" value="NAD(P)-binding Rossmann-fold domains"/>
    <property type="match status" value="1"/>
</dbReference>
<gene>
    <name evidence="3" type="ORF">WJX75_003662</name>
</gene>
<dbReference type="InterPro" id="IPR036291">
    <property type="entry name" value="NAD(P)-bd_dom_sf"/>
</dbReference>
<feature type="region of interest" description="Disordered" evidence="1">
    <location>
        <begin position="396"/>
        <end position="423"/>
    </location>
</feature>
<dbReference type="PRINTS" id="PR00111">
    <property type="entry name" value="ABHYDROLASE"/>
</dbReference>
<comment type="caution">
    <text evidence="3">The sequence shown here is derived from an EMBL/GenBank/DDBJ whole genome shotgun (WGS) entry which is preliminary data.</text>
</comment>
<evidence type="ECO:0000313" key="3">
    <source>
        <dbReference type="EMBL" id="KAK9915016.1"/>
    </source>
</evidence>
<dbReference type="Gene3D" id="3.40.50.1820">
    <property type="entry name" value="alpha/beta hydrolase"/>
    <property type="match status" value="1"/>
</dbReference>
<feature type="domain" description="AB hydrolase-1" evidence="2">
    <location>
        <begin position="262"/>
        <end position="558"/>
    </location>
</feature>
<name>A0ABR2YTN5_9CHLO</name>
<evidence type="ECO:0000259" key="2">
    <source>
        <dbReference type="Pfam" id="PF00561"/>
    </source>
</evidence>
<dbReference type="PRINTS" id="PR00081">
    <property type="entry name" value="GDHRDH"/>
</dbReference>